<gene>
    <name evidence="4" type="primary">LOC108632350</name>
</gene>
<feature type="compositionally biased region" description="Low complexity" evidence="1">
    <location>
        <begin position="508"/>
        <end position="534"/>
    </location>
</feature>
<keyword evidence="3" id="KW-1185">Reference proteome</keyword>
<feature type="compositionally biased region" description="Polar residues" evidence="1">
    <location>
        <begin position="790"/>
        <end position="812"/>
    </location>
</feature>
<feature type="region of interest" description="Disordered" evidence="1">
    <location>
        <begin position="1"/>
        <end position="24"/>
    </location>
</feature>
<protein>
    <submittedName>
        <fullName evidence="4">Uncharacterized protein LOC108632350 isoform X5</fullName>
    </submittedName>
</protein>
<dbReference type="GeneID" id="108632350"/>
<feature type="compositionally biased region" description="Low complexity" evidence="1">
    <location>
        <begin position="452"/>
        <end position="469"/>
    </location>
</feature>
<feature type="compositionally biased region" description="Low complexity" evidence="1">
    <location>
        <begin position="1990"/>
        <end position="2004"/>
    </location>
</feature>
<feature type="compositionally biased region" description="Low complexity" evidence="1">
    <location>
        <begin position="547"/>
        <end position="561"/>
    </location>
</feature>
<reference evidence="4" key="1">
    <citation type="submission" date="2025-08" db="UniProtKB">
        <authorList>
            <consortium name="RefSeq"/>
        </authorList>
    </citation>
    <scope>IDENTIFICATION</scope>
    <source>
        <tissue evidence="4">Whole body</tissue>
    </source>
</reference>
<evidence type="ECO:0000313" key="4">
    <source>
        <dbReference type="RefSeq" id="XP_017892358.1"/>
    </source>
</evidence>
<feature type="compositionally biased region" description="Polar residues" evidence="1">
    <location>
        <begin position="13"/>
        <end position="24"/>
    </location>
</feature>
<dbReference type="Proteomes" id="UP000694925">
    <property type="component" value="Unplaced"/>
</dbReference>
<dbReference type="PANTHER" id="PTHR15572:SF0">
    <property type="entry name" value="GLUTAMINE-RICH PROTEIN-RELATED"/>
    <property type="match status" value="1"/>
</dbReference>
<evidence type="ECO:0000256" key="1">
    <source>
        <dbReference type="SAM" id="MobiDB-lite"/>
    </source>
</evidence>
<feature type="compositionally biased region" description="Low complexity" evidence="1">
    <location>
        <begin position="1706"/>
        <end position="1729"/>
    </location>
</feature>
<dbReference type="PANTHER" id="PTHR15572">
    <property type="entry name" value="GLIOMA TUMOR SUPPRESSOR CANDIDATE REGION GENE 1"/>
    <property type="match status" value="1"/>
</dbReference>
<feature type="compositionally biased region" description="Basic residues" evidence="1">
    <location>
        <begin position="820"/>
        <end position="831"/>
    </location>
</feature>
<feature type="compositionally biased region" description="Low complexity" evidence="1">
    <location>
        <begin position="422"/>
        <end position="433"/>
    </location>
</feature>
<dbReference type="RefSeq" id="XP_017892358.1">
    <property type="nucleotide sequence ID" value="XM_018036869.2"/>
</dbReference>
<accession>A0AAJ7JG27</accession>
<feature type="compositionally biased region" description="Polar residues" evidence="1">
    <location>
        <begin position="490"/>
        <end position="507"/>
    </location>
</feature>
<feature type="compositionally biased region" description="Low complexity" evidence="1">
    <location>
        <begin position="1758"/>
        <end position="1771"/>
    </location>
</feature>
<feature type="region of interest" description="Disordered" evidence="1">
    <location>
        <begin position="449"/>
        <end position="574"/>
    </location>
</feature>
<dbReference type="InterPro" id="IPR052438">
    <property type="entry name" value="Chromatin_remod/trans_coact"/>
</dbReference>
<proteinExistence type="predicted"/>
<feature type="region of interest" description="Disordered" evidence="1">
    <location>
        <begin position="2108"/>
        <end position="2141"/>
    </location>
</feature>
<feature type="compositionally biased region" description="Polar residues" evidence="1">
    <location>
        <begin position="1741"/>
        <end position="1757"/>
    </location>
</feature>
<feature type="domain" description="GLTSCR protein conserved" evidence="2">
    <location>
        <begin position="1800"/>
        <end position="1900"/>
    </location>
</feature>
<feature type="region of interest" description="Disordered" evidence="1">
    <location>
        <begin position="378"/>
        <end position="434"/>
    </location>
</feature>
<dbReference type="GO" id="GO:0045893">
    <property type="term" value="P:positive regulation of DNA-templated transcription"/>
    <property type="evidence" value="ECO:0007669"/>
    <property type="project" value="TreeGrafter"/>
</dbReference>
<dbReference type="Pfam" id="PF15249">
    <property type="entry name" value="GLTSCR1"/>
    <property type="match status" value="1"/>
</dbReference>
<feature type="compositionally biased region" description="Polar residues" evidence="1">
    <location>
        <begin position="408"/>
        <end position="421"/>
    </location>
</feature>
<feature type="compositionally biased region" description="Gly residues" evidence="1">
    <location>
        <begin position="2114"/>
        <end position="2125"/>
    </location>
</feature>
<feature type="region of interest" description="Disordered" evidence="1">
    <location>
        <begin position="1706"/>
        <end position="1787"/>
    </location>
</feature>
<feature type="region of interest" description="Disordered" evidence="1">
    <location>
        <begin position="1987"/>
        <end position="2015"/>
    </location>
</feature>
<feature type="compositionally biased region" description="Basic and acidic residues" evidence="1">
    <location>
        <begin position="2005"/>
        <end position="2014"/>
    </location>
</feature>
<feature type="compositionally biased region" description="Polar residues" evidence="1">
    <location>
        <begin position="764"/>
        <end position="777"/>
    </location>
</feature>
<feature type="region of interest" description="Disordered" evidence="1">
    <location>
        <begin position="1570"/>
        <end position="1603"/>
    </location>
</feature>
<feature type="region of interest" description="Disordered" evidence="1">
    <location>
        <begin position="758"/>
        <end position="777"/>
    </location>
</feature>
<dbReference type="InterPro" id="IPR015671">
    <property type="entry name" value="GSCR1_dom"/>
</dbReference>
<sequence>MQQPQSRPLLGDSVSSTTSPTARRNNPLAVLTHQQLQQLQQLQAQNSSGQSLTFALQQTSNNPQDQGNGSTTGNHIVYVNQLNHLNQGTINPSGTGMGLPPATPTFGVGLNMGLPLSLLNTSLTSLTSNVITTSNPLLNLGLPSINTGLTTINPSLNQLNTINSNLTSNIGSNSINSGLSGLGQDINNINPGINRLNTLNSANINSGLSNVNAGITNVNQNLTSLNSQNINQNVTSLGTSFTSPSPGLTAINPNINANTSSINSAGISQGLNRPVNALTTGLTQTSLNSSGTQFPFQTIQSIQSITPHIVGSTNIAHVPSSAISQHPNPNVSTISQISNTGTSSSIFTSTSNEPIHTTTANHASSVNISHLGTMHSNLSNVSTSNVQHEPNMSLSSHTSSLSSSQSTGFQPQRQYTQGINPSLSSSGTLTGSSQSNAVNTINTVKSMQTIQSQNVSSPSSPFSIPLKSPASNIAPPTPSPSPNRLLLRSPASNSIQSNRNSPSPVGTSASNNNFNMQMQSPMQSPMSVSQIQSPVLSPYPPAKSPHLLSGNNSLNNRSPAPGGSPGPPVVRPNTPILQQGMQVLQIIHGTPQGYQSTPTQLVTRTHLIGNQQIQIATKPAKQPPQILPKPPQQQVVVTSQQKQQRVTTTITNQVTQQTQPQLVLAGPQPNPTTATMIPTAQGLLLNQVLPSTGPVIVQQQPGGVQLILRTPASAQQQTHTAQLTQQQLVRVVTAQGMQLQGITPTFFAVPNGFPPAASPVIRHTPSSPAPSANSGTGNSIVIQNAMVQSPQPQISQVGSGASSSTPCTQTVVEQPLLPPPKKKAKKKKKAKRKDDEPPKLDLASIMKISGIGDDDDIFDTDLTTESDVPCQVQVEQTSGQSFVQHSQPQITTSASSQNLVQVPASNTTNTQTSGSQTLNNQLVAQLQMPVPNAIQGQLRFALGEDGRVVLHRTSDLNQPEMDSATAQALIRSLTQTGGPNSPIISHLLGQTTQTTATQPTQSTVLHRQKFVKSPLSSNVTTVTTTQGSQEPAALQQESIYQHGQHPQMTAQGVQTTQVFEQNLPSSGSNAQHNSMNVLQPMQHDAMNVLQQHSSIQQNTINVLQQNAASNVQSMDQNIQTGVGDLTHAQQNVITSMQQQNTSAILHNTSIQQNLNVQQQKVVAAANTFSSVNTHHFESQNAINAMQQQGVNAQQSNQHQNIVITNVPSSNNTNAQSESQKVEAQTSTMINSSSNNILNSAPKITPEILNALSNLNPNDQLLIANANGQMQVISQQLLQQFLSGQLSVSNQSQNQNQTQKIVIGEPDANNQNLQGVQINTPTSQIIVNSSGGAPTIQNNIQNIVVQAAPSQMPQHIQIQNSNFPSQFIDNLNQQQIRNLGNNQPKKAKIVKRTKSTSTAQNTVNAQVTKTVTITRPTLVSTSTSNLQKIDNSNKVTTAASQSTNPIKSEPSQVIMNGPVLSTSTGSHLSVPSNGQMVQRVQTIQLPAQNRQLLKNIQSQIQAILSRKTGTPDQATLSKLYQEKAKILASGKIVSTTTHSVSSGTETSFSVNALSTVAPNLMPQNSFKTQTSAVQTQTQPTTPVVSLPNIIPSTSSTTQTNSSNNFINNLSQVQQNVQGQQQQCVPSSQSVHQAHTKQHKISYQNHGNQILSPSSANVQMFSPPITSVSSVQTNAQMTSVQTQQTTMQQSAQCQTDPLDIKPNIQASSPVKQEVSSPVQVQVQSGSPAGQVASPRMMGKGPQRIQSPVNTNGNANKQQTVSPSSNSSSLVSSPRQGVKRPASSPLCRQVNRSDLLEQQLKIDQNGAINPDVNTPFMSKRDACKRLVRYHCLNEQVLSSKDLAKADEIFEETAKHLLSKFHCMMNKYTYLLLMESMREVRTSELMMIDRTFVAEEQSILNRLREQEAKVNEEFKKEEKPLVPKVEPGLEEDKLSPPLTNVSVKRELEDDFLGDEMECKPVIKSANCTSGDYDEWLEIQKELGVYPSTTDSFKCKNSSNSGSNSAVRSSKTERTRANGECRAGVSGVQATIKDSCEQDGTPIFERRWSSATDLERDLLEDTDSLDGLALHSQTQCPGSLHVSTESGTGNEHDDITAQVQSAIDSILNLKKRPTNTLAGSGGGGGGGGSGNNSASQSSESKDTVLDQAVRSILGS</sequence>
<organism evidence="3 4">
    <name type="scientific">Ceratina calcarata</name>
    <dbReference type="NCBI Taxonomy" id="156304"/>
    <lineage>
        <taxon>Eukaryota</taxon>
        <taxon>Metazoa</taxon>
        <taxon>Ecdysozoa</taxon>
        <taxon>Arthropoda</taxon>
        <taxon>Hexapoda</taxon>
        <taxon>Insecta</taxon>
        <taxon>Pterygota</taxon>
        <taxon>Neoptera</taxon>
        <taxon>Endopterygota</taxon>
        <taxon>Hymenoptera</taxon>
        <taxon>Apocrita</taxon>
        <taxon>Aculeata</taxon>
        <taxon>Apoidea</taxon>
        <taxon>Anthophila</taxon>
        <taxon>Apidae</taxon>
        <taxon>Ceratina</taxon>
        <taxon>Zadontomerus</taxon>
    </lineage>
</organism>
<name>A0AAJ7JG27_9HYME</name>
<evidence type="ECO:0000313" key="3">
    <source>
        <dbReference type="Proteomes" id="UP000694925"/>
    </source>
</evidence>
<feature type="compositionally biased region" description="Polar residues" evidence="1">
    <location>
        <begin position="378"/>
        <end position="392"/>
    </location>
</feature>
<feature type="compositionally biased region" description="Low complexity" evidence="1">
    <location>
        <begin position="393"/>
        <end position="407"/>
    </location>
</feature>
<evidence type="ECO:0000259" key="2">
    <source>
        <dbReference type="Pfam" id="PF15249"/>
    </source>
</evidence>
<dbReference type="GO" id="GO:0016514">
    <property type="term" value="C:SWI/SNF complex"/>
    <property type="evidence" value="ECO:0007669"/>
    <property type="project" value="TreeGrafter"/>
</dbReference>
<feature type="region of interest" description="Disordered" evidence="1">
    <location>
        <begin position="790"/>
        <end position="842"/>
    </location>
</feature>